<dbReference type="GO" id="GO:0016020">
    <property type="term" value="C:membrane"/>
    <property type="evidence" value="ECO:0007669"/>
    <property type="project" value="InterPro"/>
</dbReference>
<dbReference type="PROSITE" id="PS00740">
    <property type="entry name" value="MAM_1"/>
    <property type="match status" value="1"/>
</dbReference>
<dbReference type="Proteomes" id="UP000678393">
    <property type="component" value="Unassembled WGS sequence"/>
</dbReference>
<dbReference type="Gene3D" id="2.60.120.200">
    <property type="match status" value="1"/>
</dbReference>
<evidence type="ECO:0000313" key="3">
    <source>
        <dbReference type="Proteomes" id="UP000678393"/>
    </source>
</evidence>
<keyword evidence="3" id="KW-1185">Reference proteome</keyword>
<dbReference type="OrthoDB" id="412155at2759"/>
<dbReference type="Pfam" id="PF00629">
    <property type="entry name" value="MAM"/>
    <property type="match status" value="1"/>
</dbReference>
<accession>A0A8S3ZEJ7</accession>
<dbReference type="CDD" id="cd06263">
    <property type="entry name" value="MAM"/>
    <property type="match status" value="1"/>
</dbReference>
<dbReference type="SMART" id="SM00137">
    <property type="entry name" value="MAM"/>
    <property type="match status" value="1"/>
</dbReference>
<dbReference type="InterPro" id="IPR013320">
    <property type="entry name" value="ConA-like_dom_sf"/>
</dbReference>
<dbReference type="PANTHER" id="PTHR23282:SF101">
    <property type="entry name" value="MAM DOMAIN-CONTAINING PROTEIN"/>
    <property type="match status" value="1"/>
</dbReference>
<dbReference type="PROSITE" id="PS50060">
    <property type="entry name" value="MAM_2"/>
    <property type="match status" value="1"/>
</dbReference>
<name>A0A8S3ZEJ7_9EUPU</name>
<dbReference type="SUPFAM" id="SSF49899">
    <property type="entry name" value="Concanavalin A-like lectins/glucanases"/>
    <property type="match status" value="1"/>
</dbReference>
<proteinExistence type="predicted"/>
<feature type="non-terminal residue" evidence="2">
    <location>
        <position position="134"/>
    </location>
</feature>
<sequence>LDCDFSGGDFCGYYESRTDNFDWSLGSGPISSTNTGPASDHTTGSGNYIYIESALPRRPGDKAVLVSAVMAPTVGDNCLRFWYHMYGLSINTLNVYIVTGPGVYNSKRIWTRSLSQGNSWHLAEAPVSSNITWQ</sequence>
<gene>
    <name evidence="2" type="ORF">CUNI_LOCUS12176</name>
</gene>
<feature type="non-terminal residue" evidence="2">
    <location>
        <position position="1"/>
    </location>
</feature>
<protein>
    <recommendedName>
        <fullName evidence="1">MAM domain-containing protein</fullName>
    </recommendedName>
</protein>
<comment type="caution">
    <text evidence="2">The sequence shown here is derived from an EMBL/GenBank/DDBJ whole genome shotgun (WGS) entry which is preliminary data.</text>
</comment>
<dbReference type="InterPro" id="IPR000998">
    <property type="entry name" value="MAM_dom"/>
</dbReference>
<dbReference type="PANTHER" id="PTHR23282">
    <property type="entry name" value="APICAL ENDOSOMAL GLYCOPROTEIN PRECURSOR"/>
    <property type="match status" value="1"/>
</dbReference>
<dbReference type="EMBL" id="CAJHNH020002402">
    <property type="protein sequence ID" value="CAG5126618.1"/>
    <property type="molecule type" value="Genomic_DNA"/>
</dbReference>
<dbReference type="AlphaFoldDB" id="A0A8S3ZEJ7"/>
<evidence type="ECO:0000259" key="1">
    <source>
        <dbReference type="PROSITE" id="PS50060"/>
    </source>
</evidence>
<reference evidence="2" key="1">
    <citation type="submission" date="2021-04" db="EMBL/GenBank/DDBJ databases">
        <authorList>
            <consortium name="Molecular Ecology Group"/>
        </authorList>
    </citation>
    <scope>NUCLEOTIDE SEQUENCE</scope>
</reference>
<feature type="domain" description="MAM" evidence="1">
    <location>
        <begin position="1"/>
        <end position="134"/>
    </location>
</feature>
<dbReference type="InterPro" id="IPR051560">
    <property type="entry name" value="MAM_domain-containing"/>
</dbReference>
<evidence type="ECO:0000313" key="2">
    <source>
        <dbReference type="EMBL" id="CAG5126618.1"/>
    </source>
</evidence>
<organism evidence="2 3">
    <name type="scientific">Candidula unifasciata</name>
    <dbReference type="NCBI Taxonomy" id="100452"/>
    <lineage>
        <taxon>Eukaryota</taxon>
        <taxon>Metazoa</taxon>
        <taxon>Spiralia</taxon>
        <taxon>Lophotrochozoa</taxon>
        <taxon>Mollusca</taxon>
        <taxon>Gastropoda</taxon>
        <taxon>Heterobranchia</taxon>
        <taxon>Euthyneura</taxon>
        <taxon>Panpulmonata</taxon>
        <taxon>Eupulmonata</taxon>
        <taxon>Stylommatophora</taxon>
        <taxon>Helicina</taxon>
        <taxon>Helicoidea</taxon>
        <taxon>Geomitridae</taxon>
        <taxon>Candidula</taxon>
    </lineage>
</organism>